<evidence type="ECO:0000256" key="3">
    <source>
        <dbReference type="ARBA" id="ARBA00023274"/>
    </source>
</evidence>
<dbReference type="PANTHER" id="PTHR15680:SF9">
    <property type="entry name" value="LARGE RIBOSOMAL SUBUNIT PROTEIN BL19M"/>
    <property type="match status" value="1"/>
</dbReference>
<evidence type="ECO:0000256" key="4">
    <source>
        <dbReference type="SAM" id="MobiDB-lite"/>
    </source>
</evidence>
<keyword evidence="6" id="KW-1185">Reference proteome</keyword>
<gene>
    <name evidence="5" type="ORF">SEPMUDRAFT_149656</name>
</gene>
<dbReference type="OMA" id="VCLNIRQ"/>
<evidence type="ECO:0000256" key="1">
    <source>
        <dbReference type="ARBA" id="ARBA00005781"/>
    </source>
</evidence>
<dbReference type="GO" id="GO:0005762">
    <property type="term" value="C:mitochondrial large ribosomal subunit"/>
    <property type="evidence" value="ECO:0007669"/>
    <property type="project" value="TreeGrafter"/>
</dbReference>
<dbReference type="EMBL" id="KB456265">
    <property type="protein sequence ID" value="EMF11767.1"/>
    <property type="molecule type" value="Genomic_DNA"/>
</dbReference>
<dbReference type="eggNOG" id="KOG1698">
    <property type="taxonomic scope" value="Eukaryota"/>
</dbReference>
<keyword evidence="2" id="KW-0689">Ribosomal protein</keyword>
<dbReference type="FunFam" id="2.30.30.790:FF:000007">
    <property type="entry name" value="Mitochondrial ribosomal protein, putative"/>
    <property type="match status" value="1"/>
</dbReference>
<feature type="compositionally biased region" description="Basic residues" evidence="4">
    <location>
        <begin position="249"/>
        <end position="259"/>
    </location>
</feature>
<dbReference type="PANTHER" id="PTHR15680">
    <property type="entry name" value="RIBOSOMAL PROTEIN L19"/>
    <property type="match status" value="1"/>
</dbReference>
<dbReference type="HOGENOM" id="CLU_076387_0_1_1"/>
<name>N1QF28_SPHMS</name>
<dbReference type="Gene3D" id="2.30.30.790">
    <property type="match status" value="1"/>
</dbReference>
<accession>N1QF28</accession>
<dbReference type="InterPro" id="IPR038657">
    <property type="entry name" value="Ribosomal_bL19_sf"/>
</dbReference>
<evidence type="ECO:0000313" key="6">
    <source>
        <dbReference type="Proteomes" id="UP000016931"/>
    </source>
</evidence>
<sequence>MSAPIHTARPLAGFKQALRQCRAERQQCSSSRRTYAMASISEDIPQQRQREVYPSLMPKSAFPPPSKGFRPSVATKQNRFDESARRIPTIPPPRSTLKLCKDPIAKLCADQLAVLDPTGARTRLFSPTNPDHANPGDILLVRLKNGDDFAGVCLNIRQRNSPIDTAILLRGQLTRVGVEMWFKVYSPNVEGIELVQRKQRRARRAKLYYMRHPKHDMGSVEGIVRNYQKTKLGGNLVIRGSKGKDAKSKNKKNKKSGKK</sequence>
<keyword evidence="3" id="KW-0687">Ribonucleoprotein</keyword>
<dbReference type="OrthoDB" id="432645at2759"/>
<organism evidence="5 6">
    <name type="scientific">Sphaerulina musiva (strain SO2202)</name>
    <name type="common">Poplar stem canker fungus</name>
    <name type="synonym">Septoria musiva</name>
    <dbReference type="NCBI Taxonomy" id="692275"/>
    <lineage>
        <taxon>Eukaryota</taxon>
        <taxon>Fungi</taxon>
        <taxon>Dikarya</taxon>
        <taxon>Ascomycota</taxon>
        <taxon>Pezizomycotina</taxon>
        <taxon>Dothideomycetes</taxon>
        <taxon>Dothideomycetidae</taxon>
        <taxon>Mycosphaerellales</taxon>
        <taxon>Mycosphaerellaceae</taxon>
        <taxon>Sphaerulina</taxon>
    </lineage>
</organism>
<evidence type="ECO:0000256" key="2">
    <source>
        <dbReference type="ARBA" id="ARBA00022980"/>
    </source>
</evidence>
<evidence type="ECO:0008006" key="7">
    <source>
        <dbReference type="Google" id="ProtNLM"/>
    </source>
</evidence>
<protein>
    <recommendedName>
        <fullName evidence="7">Mitochondrial ribosomal protein</fullName>
    </recommendedName>
</protein>
<dbReference type="Pfam" id="PF01245">
    <property type="entry name" value="Ribosomal_L19"/>
    <property type="match status" value="1"/>
</dbReference>
<feature type="region of interest" description="Disordered" evidence="4">
    <location>
        <begin position="58"/>
        <end position="79"/>
    </location>
</feature>
<dbReference type="GO" id="GO:0006412">
    <property type="term" value="P:translation"/>
    <property type="evidence" value="ECO:0007669"/>
    <property type="project" value="InterPro"/>
</dbReference>
<dbReference type="InterPro" id="IPR008991">
    <property type="entry name" value="Translation_prot_SH3-like_sf"/>
</dbReference>
<feature type="region of interest" description="Disordered" evidence="4">
    <location>
        <begin position="238"/>
        <end position="259"/>
    </location>
</feature>
<dbReference type="AlphaFoldDB" id="N1QF28"/>
<evidence type="ECO:0000313" key="5">
    <source>
        <dbReference type="EMBL" id="EMF11767.1"/>
    </source>
</evidence>
<dbReference type="GO" id="GO:0003735">
    <property type="term" value="F:structural constituent of ribosome"/>
    <property type="evidence" value="ECO:0007669"/>
    <property type="project" value="InterPro"/>
</dbReference>
<dbReference type="RefSeq" id="XP_016759888.1">
    <property type="nucleotide sequence ID" value="XM_016905692.1"/>
</dbReference>
<comment type="similarity">
    <text evidence="1">Belongs to the bacterial ribosomal protein bL19 family.</text>
</comment>
<proteinExistence type="inferred from homology"/>
<dbReference type="InterPro" id="IPR001857">
    <property type="entry name" value="Ribosomal_bL19"/>
</dbReference>
<reference evidence="5 6" key="1">
    <citation type="journal article" date="2012" name="PLoS Pathog.">
        <title>Diverse lifestyles and strategies of plant pathogenesis encoded in the genomes of eighteen Dothideomycetes fungi.</title>
        <authorList>
            <person name="Ohm R.A."/>
            <person name="Feau N."/>
            <person name="Henrissat B."/>
            <person name="Schoch C.L."/>
            <person name="Horwitz B.A."/>
            <person name="Barry K.W."/>
            <person name="Condon B.J."/>
            <person name="Copeland A.C."/>
            <person name="Dhillon B."/>
            <person name="Glaser F."/>
            <person name="Hesse C.N."/>
            <person name="Kosti I."/>
            <person name="LaButti K."/>
            <person name="Lindquist E.A."/>
            <person name="Lucas S."/>
            <person name="Salamov A.A."/>
            <person name="Bradshaw R.E."/>
            <person name="Ciuffetti L."/>
            <person name="Hamelin R.C."/>
            <person name="Kema G.H.J."/>
            <person name="Lawrence C."/>
            <person name="Scott J.A."/>
            <person name="Spatafora J.W."/>
            <person name="Turgeon B.G."/>
            <person name="de Wit P.J.G.M."/>
            <person name="Zhong S."/>
            <person name="Goodwin S.B."/>
            <person name="Grigoriev I.V."/>
        </authorList>
    </citation>
    <scope>NUCLEOTIDE SEQUENCE [LARGE SCALE GENOMIC DNA]</scope>
    <source>
        <strain evidence="5 6">SO2202</strain>
    </source>
</reference>
<dbReference type="STRING" id="692275.N1QF28"/>
<dbReference type="Proteomes" id="UP000016931">
    <property type="component" value="Unassembled WGS sequence"/>
</dbReference>
<dbReference type="GeneID" id="27902829"/>
<dbReference type="SUPFAM" id="SSF50104">
    <property type="entry name" value="Translation proteins SH3-like domain"/>
    <property type="match status" value="1"/>
</dbReference>